<dbReference type="GO" id="GO:0016020">
    <property type="term" value="C:membrane"/>
    <property type="evidence" value="ECO:0007669"/>
    <property type="project" value="UniProtKB-SubCell"/>
</dbReference>
<dbReference type="InterPro" id="IPR050291">
    <property type="entry name" value="CDF_Transporter"/>
</dbReference>
<organism evidence="9 10">
    <name type="scientific">Caballeronia glathei</name>
    <dbReference type="NCBI Taxonomy" id="60547"/>
    <lineage>
        <taxon>Bacteria</taxon>
        <taxon>Pseudomonadati</taxon>
        <taxon>Pseudomonadota</taxon>
        <taxon>Betaproteobacteria</taxon>
        <taxon>Burkholderiales</taxon>
        <taxon>Burkholderiaceae</taxon>
        <taxon>Caballeronia</taxon>
    </lineage>
</organism>
<feature type="transmembrane region" description="Helical" evidence="7">
    <location>
        <begin position="120"/>
        <end position="143"/>
    </location>
</feature>
<evidence type="ECO:0000313" key="9">
    <source>
        <dbReference type="EMBL" id="KDR44245.1"/>
    </source>
</evidence>
<keyword evidence="4 7" id="KW-0812">Transmembrane</keyword>
<sequence>MSPPSEHVTARRSNPRKAAWASAALNVALMTMQIAVGWIAGSDALLADGIHTLADLAADCVVLAVLHVVATAGNTNRMREARRMEMLASLLISALLVSTGAEMLWHSAAYFADATGAPSIHASALAVALFVIVAKEALFRYMIAEAERSQSDVLLASAWHARSDAVSAVIAAVGIAGSFAGIPMLDRVAAMVIGLMIIGMGFNLSRAAVRRAGRQQVELQGGGL</sequence>
<protein>
    <submittedName>
        <fullName evidence="9">Cation diffusion facilitator family transporter</fullName>
    </submittedName>
</protein>
<evidence type="ECO:0000256" key="4">
    <source>
        <dbReference type="ARBA" id="ARBA00022692"/>
    </source>
</evidence>
<evidence type="ECO:0000256" key="6">
    <source>
        <dbReference type="ARBA" id="ARBA00023136"/>
    </source>
</evidence>
<keyword evidence="10" id="KW-1185">Reference proteome</keyword>
<evidence type="ECO:0000256" key="2">
    <source>
        <dbReference type="ARBA" id="ARBA00008114"/>
    </source>
</evidence>
<feature type="transmembrane region" description="Helical" evidence="7">
    <location>
        <begin position="86"/>
        <end position="108"/>
    </location>
</feature>
<dbReference type="EMBL" id="JFHC01000003">
    <property type="protein sequence ID" value="KDR44245.1"/>
    <property type="molecule type" value="Genomic_DNA"/>
</dbReference>
<dbReference type="InterPro" id="IPR027469">
    <property type="entry name" value="Cation_efflux_TMD_sf"/>
</dbReference>
<dbReference type="PANTHER" id="PTHR43840">
    <property type="entry name" value="MITOCHONDRIAL METAL TRANSPORTER 1-RELATED"/>
    <property type="match status" value="1"/>
</dbReference>
<accession>A0A069PUN6</accession>
<feature type="transmembrane region" description="Helical" evidence="7">
    <location>
        <begin position="164"/>
        <end position="182"/>
    </location>
</feature>
<dbReference type="PANTHER" id="PTHR43840:SF15">
    <property type="entry name" value="MITOCHONDRIAL METAL TRANSPORTER 1-RELATED"/>
    <property type="match status" value="1"/>
</dbReference>
<dbReference type="Pfam" id="PF01545">
    <property type="entry name" value="Cation_efflux"/>
    <property type="match status" value="1"/>
</dbReference>
<reference evidence="9 10" key="1">
    <citation type="submission" date="2014-03" db="EMBL/GenBank/DDBJ databases">
        <title>Draft Genome Sequences of Four Burkholderia Strains.</title>
        <authorList>
            <person name="Liu X.Y."/>
            <person name="Li C.X."/>
            <person name="Xu J.H."/>
        </authorList>
    </citation>
    <scope>NUCLEOTIDE SEQUENCE [LARGE SCALE GENOMIC DNA]</scope>
    <source>
        <strain evidence="9 10">DSM 50014</strain>
    </source>
</reference>
<dbReference type="Gene3D" id="1.20.1510.10">
    <property type="entry name" value="Cation efflux protein transmembrane domain"/>
    <property type="match status" value="1"/>
</dbReference>
<dbReference type="SUPFAM" id="SSF161111">
    <property type="entry name" value="Cation efflux protein transmembrane domain-like"/>
    <property type="match status" value="1"/>
</dbReference>
<name>A0A069PUN6_9BURK</name>
<proteinExistence type="inferred from homology"/>
<dbReference type="InterPro" id="IPR058533">
    <property type="entry name" value="Cation_efflux_TM"/>
</dbReference>
<feature type="transmembrane region" description="Helical" evidence="7">
    <location>
        <begin position="53"/>
        <end position="74"/>
    </location>
</feature>
<keyword evidence="6 7" id="KW-0472">Membrane</keyword>
<dbReference type="STRING" id="60547.GCA_000751215_04367"/>
<dbReference type="Proteomes" id="UP000027466">
    <property type="component" value="Unassembled WGS sequence"/>
</dbReference>
<keyword evidence="5 7" id="KW-1133">Transmembrane helix</keyword>
<evidence type="ECO:0000256" key="3">
    <source>
        <dbReference type="ARBA" id="ARBA00022448"/>
    </source>
</evidence>
<comment type="similarity">
    <text evidence="2">Belongs to the cation diffusion facilitator (CDF) transporter (TC 2.A.4) family.</text>
</comment>
<comment type="subcellular location">
    <subcellularLocation>
        <location evidence="1">Membrane</location>
        <topology evidence="1">Multi-pass membrane protein</topology>
    </subcellularLocation>
</comment>
<gene>
    <name evidence="9" type="ORF">BG61_19465</name>
</gene>
<feature type="domain" description="Cation efflux protein transmembrane" evidence="8">
    <location>
        <begin position="20"/>
        <end position="210"/>
    </location>
</feature>
<feature type="transmembrane region" description="Helical" evidence="7">
    <location>
        <begin position="20"/>
        <end position="41"/>
    </location>
</feature>
<evidence type="ECO:0000313" key="10">
    <source>
        <dbReference type="Proteomes" id="UP000027466"/>
    </source>
</evidence>
<evidence type="ECO:0000256" key="1">
    <source>
        <dbReference type="ARBA" id="ARBA00004141"/>
    </source>
</evidence>
<evidence type="ECO:0000259" key="8">
    <source>
        <dbReference type="Pfam" id="PF01545"/>
    </source>
</evidence>
<evidence type="ECO:0000256" key="7">
    <source>
        <dbReference type="SAM" id="Phobius"/>
    </source>
</evidence>
<feature type="transmembrane region" description="Helical" evidence="7">
    <location>
        <begin position="188"/>
        <end position="205"/>
    </location>
</feature>
<keyword evidence="3" id="KW-0813">Transport</keyword>
<dbReference type="AlphaFoldDB" id="A0A069PUN6"/>
<comment type="caution">
    <text evidence="9">The sequence shown here is derived from an EMBL/GenBank/DDBJ whole genome shotgun (WGS) entry which is preliminary data.</text>
</comment>
<evidence type="ECO:0000256" key="5">
    <source>
        <dbReference type="ARBA" id="ARBA00022989"/>
    </source>
</evidence>
<dbReference type="NCBIfam" id="TIGR01297">
    <property type="entry name" value="CDF"/>
    <property type="match status" value="1"/>
</dbReference>
<dbReference type="GO" id="GO:0008324">
    <property type="term" value="F:monoatomic cation transmembrane transporter activity"/>
    <property type="evidence" value="ECO:0007669"/>
    <property type="project" value="InterPro"/>
</dbReference>
<dbReference type="InterPro" id="IPR002524">
    <property type="entry name" value="Cation_efflux"/>
</dbReference>